<reference evidence="2 3" key="1">
    <citation type="submission" date="2018-12" db="EMBL/GenBank/DDBJ databases">
        <authorList>
            <consortium name="Pathogen Informatics"/>
        </authorList>
    </citation>
    <scope>NUCLEOTIDE SEQUENCE [LARGE SCALE GENOMIC DNA]</scope>
    <source>
        <strain evidence="2 3">NCTC10296</strain>
    </source>
</reference>
<name>A0A448D9I1_9NEIS</name>
<keyword evidence="3" id="KW-1185">Reference proteome</keyword>
<dbReference type="OrthoDB" id="8602172at2"/>
<dbReference type="RefSeq" id="WP_085415797.1">
    <property type="nucleotide sequence ID" value="NZ_CAUJPY010000032.1"/>
</dbReference>
<evidence type="ECO:0000256" key="1">
    <source>
        <dbReference type="SAM" id="Coils"/>
    </source>
</evidence>
<evidence type="ECO:0000313" key="3">
    <source>
        <dbReference type="Proteomes" id="UP000279284"/>
    </source>
</evidence>
<sequence>MKEPMKVIAYTGQHSNEIVTALQAQKLGFNVVYSCHKPGERLEMYKTRRKQTHYFAYKSTTTHEGKTAPETLTHTLCKQIIAELANQNIQTKLKFFNKFGPYLGRADEEIVFNGGDIEQRINVNGHTYIIDALCRFSQPSAETSLFSLEQQWGGQIAFEIYHTSKLTAGSPKCRDLEAAGIPIIQIATGDPLSALYLDEAAIAQMDERDADYAITAHLNKLRHIFRKSIGGVIYNNPKSAVFSEAEKLSAKLDAAQREVETWRETEMPKVEQLLKLGKELIIEKQDHAKIGEAYNELTLKMANVSDENNRLKDQIEKITNENTQLRAEIEKSWLSKLIRLFGK</sequence>
<feature type="coiled-coil region" evidence="1">
    <location>
        <begin position="238"/>
        <end position="265"/>
    </location>
</feature>
<organism evidence="2 3">
    <name type="scientific">Neisseria canis</name>
    <dbReference type="NCBI Taxonomy" id="493"/>
    <lineage>
        <taxon>Bacteria</taxon>
        <taxon>Pseudomonadati</taxon>
        <taxon>Pseudomonadota</taxon>
        <taxon>Betaproteobacteria</taxon>
        <taxon>Neisseriales</taxon>
        <taxon>Neisseriaceae</taxon>
        <taxon>Neisseria</taxon>
    </lineage>
</organism>
<feature type="coiled-coil region" evidence="1">
    <location>
        <begin position="294"/>
        <end position="328"/>
    </location>
</feature>
<dbReference type="KEGG" id="nci:NCTC10296_01769"/>
<dbReference type="AlphaFoldDB" id="A0A448D9I1"/>
<accession>A0A448D9I1</accession>
<gene>
    <name evidence="2" type="ORF">NCTC10296_01769</name>
</gene>
<dbReference type="EMBL" id="LR134313">
    <property type="protein sequence ID" value="VEF02391.1"/>
    <property type="molecule type" value="Genomic_DNA"/>
</dbReference>
<protein>
    <submittedName>
        <fullName evidence="2">Uncharacterized protein</fullName>
    </submittedName>
</protein>
<evidence type="ECO:0000313" key="2">
    <source>
        <dbReference type="EMBL" id="VEF02391.1"/>
    </source>
</evidence>
<proteinExistence type="predicted"/>
<keyword evidence="1" id="KW-0175">Coiled coil</keyword>
<dbReference type="Proteomes" id="UP000279284">
    <property type="component" value="Chromosome"/>
</dbReference>